<feature type="compositionally biased region" description="Low complexity" evidence="4">
    <location>
        <begin position="327"/>
        <end position="338"/>
    </location>
</feature>
<feature type="compositionally biased region" description="Polar residues" evidence="4">
    <location>
        <begin position="489"/>
        <end position="507"/>
    </location>
</feature>
<proteinExistence type="predicted"/>
<feature type="compositionally biased region" description="Low complexity" evidence="4">
    <location>
        <begin position="194"/>
        <end position="209"/>
    </location>
</feature>
<dbReference type="InterPro" id="IPR001202">
    <property type="entry name" value="WW_dom"/>
</dbReference>
<evidence type="ECO:0000256" key="1">
    <source>
        <dbReference type="ARBA" id="ARBA00004123"/>
    </source>
</evidence>
<dbReference type="GO" id="GO:0003682">
    <property type="term" value="F:chromatin binding"/>
    <property type="evidence" value="ECO:0007669"/>
    <property type="project" value="TreeGrafter"/>
</dbReference>
<dbReference type="PROSITE" id="PS50020">
    <property type="entry name" value="WW_DOMAIN_2"/>
    <property type="match status" value="1"/>
</dbReference>
<dbReference type="GO" id="GO:0005634">
    <property type="term" value="C:nucleus"/>
    <property type="evidence" value="ECO:0007669"/>
    <property type="project" value="UniProtKB-SubCell"/>
</dbReference>
<feature type="region of interest" description="Disordered" evidence="4">
    <location>
        <begin position="438"/>
        <end position="512"/>
    </location>
</feature>
<feature type="compositionally biased region" description="Polar residues" evidence="4">
    <location>
        <begin position="353"/>
        <end position="378"/>
    </location>
</feature>
<dbReference type="EMBL" id="OV696702">
    <property type="protein sequence ID" value="CAH1249888.1"/>
    <property type="molecule type" value="Genomic_DNA"/>
</dbReference>
<dbReference type="OrthoDB" id="10072039at2759"/>
<keyword evidence="2" id="KW-0156">Chromatin regulator</keyword>
<feature type="compositionally biased region" description="Basic and acidic residues" evidence="4">
    <location>
        <begin position="78"/>
        <end position="147"/>
    </location>
</feature>
<evidence type="ECO:0000256" key="2">
    <source>
        <dbReference type="ARBA" id="ARBA00022853"/>
    </source>
</evidence>
<feature type="region of interest" description="Disordered" evidence="4">
    <location>
        <begin position="15"/>
        <end position="209"/>
    </location>
</feature>
<dbReference type="Gene3D" id="2.20.70.10">
    <property type="match status" value="1"/>
</dbReference>
<evidence type="ECO:0000256" key="4">
    <source>
        <dbReference type="SAM" id="MobiDB-lite"/>
    </source>
</evidence>
<feature type="compositionally biased region" description="Low complexity" evidence="4">
    <location>
        <begin position="284"/>
        <end position="296"/>
    </location>
</feature>
<dbReference type="AlphaFoldDB" id="A0A8J9ZA32"/>
<dbReference type="EMBL" id="OV696702">
    <property type="protein sequence ID" value="CAH1249887.1"/>
    <property type="molecule type" value="Genomic_DNA"/>
</dbReference>
<feature type="compositionally biased region" description="Low complexity" evidence="4">
    <location>
        <begin position="471"/>
        <end position="488"/>
    </location>
</feature>
<keyword evidence="3" id="KW-0539">Nucleus</keyword>
<name>A0A8J9ZA32_BRALA</name>
<dbReference type="PANTHER" id="PTHR15911:SF6">
    <property type="entry name" value="WW DOMAIN-CONTAINING ADAPTER PROTEIN WITH COILED-COIL"/>
    <property type="match status" value="1"/>
</dbReference>
<feature type="compositionally biased region" description="Basic and acidic residues" evidence="4">
    <location>
        <begin position="37"/>
        <end position="71"/>
    </location>
</feature>
<dbReference type="PROSITE" id="PS01159">
    <property type="entry name" value="WW_DOMAIN_1"/>
    <property type="match status" value="1"/>
</dbReference>
<evidence type="ECO:0000256" key="3">
    <source>
        <dbReference type="ARBA" id="ARBA00023242"/>
    </source>
</evidence>
<reference evidence="6" key="1">
    <citation type="submission" date="2022-01" db="EMBL/GenBank/DDBJ databases">
        <authorList>
            <person name="Braso-Vives M."/>
        </authorList>
    </citation>
    <scope>NUCLEOTIDE SEQUENCE</scope>
</reference>
<feature type="compositionally biased region" description="Basic and acidic residues" evidence="4">
    <location>
        <begin position="249"/>
        <end position="264"/>
    </location>
</feature>
<evidence type="ECO:0000259" key="5">
    <source>
        <dbReference type="PROSITE" id="PS50020"/>
    </source>
</evidence>
<dbReference type="GO" id="GO:0006325">
    <property type="term" value="P:chromatin organization"/>
    <property type="evidence" value="ECO:0007669"/>
    <property type="project" value="UniProtKB-KW"/>
</dbReference>
<evidence type="ECO:0000313" key="6">
    <source>
        <dbReference type="EMBL" id="CAH1249888.1"/>
    </source>
</evidence>
<feature type="compositionally biased region" description="Basic and acidic residues" evidence="4">
    <location>
        <begin position="178"/>
        <end position="192"/>
    </location>
</feature>
<sequence>MVLMVMHARKYPRLNDGYHDRSQAHPYQSAGVGKYPSKRESSSSYNDYDHRIDRVRDSPSKGFNRTKDSPGKRNSPWESRDRDRERERERDRERDRDRDRYKNKSSYSERYREKERERERRERERARYSPGDWDRPHRRDREDRRGTSDSPAQNAANHQPRQGNSAANHSQTQPTAAADRKNDTDTGKKNAEHTQSSTATASTAPANTKAFTKVKCDWSEHISSSGKKYYYNCKTEVSQWEKPPGWQESPKDSGESKQKDKPVAKETASSASSSVSHGTNSRDAGSSSATGTPSSSNHKHSTDPSPRNAGQPNLDRHKDTPKSHNRTGTPSSSQGTPSAHRGTPGQGSDRMDISTTPEHLQTFYRSRTESPAVQNTPSPGTPSLGRAHSTPHTIPTSLVQQLFPPTSSASSISQVHNVGVEQSLQLLQHATLLTQQALQAQQQQQPSTTVPPSNVSDSSPVSMRTSISDMSSPYQSQLSPHPSSSQQPEAVTSTASPAHSVHSQKSVGSHADGAVSSSYSVVHGSTPSAVQTVLPPAIELTPSLVKYYREGLIRHTQGWQAEHAERQAQRLDEEGHAMGSLHSSQVSVDLKFARSLVRVSEIQATLQEQRILFLRQQIQHLEKMKNQNMFPS</sequence>
<organism evidence="6 7">
    <name type="scientific">Branchiostoma lanceolatum</name>
    <name type="common">Common lancelet</name>
    <name type="synonym">Amphioxus lanceolatum</name>
    <dbReference type="NCBI Taxonomy" id="7740"/>
    <lineage>
        <taxon>Eukaryota</taxon>
        <taxon>Metazoa</taxon>
        <taxon>Chordata</taxon>
        <taxon>Cephalochordata</taxon>
        <taxon>Leptocardii</taxon>
        <taxon>Amphioxiformes</taxon>
        <taxon>Branchiostomatidae</taxon>
        <taxon>Branchiostoma</taxon>
    </lineage>
</organism>
<protein>
    <submittedName>
        <fullName evidence="6">WAC protein</fullName>
    </submittedName>
</protein>
<dbReference type="GO" id="GO:1904263">
    <property type="term" value="P:positive regulation of TORC1 signaling"/>
    <property type="evidence" value="ECO:0007669"/>
    <property type="project" value="TreeGrafter"/>
</dbReference>
<keyword evidence="7" id="KW-1185">Reference proteome</keyword>
<dbReference type="Proteomes" id="UP000838412">
    <property type="component" value="Chromosome 17"/>
</dbReference>
<comment type="subcellular location">
    <subcellularLocation>
        <location evidence="1">Nucleus</location>
    </subcellularLocation>
</comment>
<feature type="compositionally biased region" description="Polar residues" evidence="4">
    <location>
        <begin position="150"/>
        <end position="175"/>
    </location>
</feature>
<feature type="domain" description="WW" evidence="5">
    <location>
        <begin position="212"/>
        <end position="245"/>
    </location>
</feature>
<gene>
    <name evidence="6" type="primary">WAC</name>
    <name evidence="6" type="ORF">BLAG_LOCUS10841</name>
</gene>
<accession>A0A8J9ZA32</accession>
<dbReference type="InterPro" id="IPR036020">
    <property type="entry name" value="WW_dom_sf"/>
</dbReference>
<dbReference type="InterPro" id="IPR038867">
    <property type="entry name" value="WAC"/>
</dbReference>
<dbReference type="SUPFAM" id="SSF51045">
    <property type="entry name" value="WW domain"/>
    <property type="match status" value="1"/>
</dbReference>
<dbReference type="GO" id="GO:0010506">
    <property type="term" value="P:regulation of autophagy"/>
    <property type="evidence" value="ECO:0007669"/>
    <property type="project" value="TreeGrafter"/>
</dbReference>
<dbReference type="Pfam" id="PF00397">
    <property type="entry name" value="WW"/>
    <property type="match status" value="1"/>
</dbReference>
<dbReference type="SMART" id="SM00456">
    <property type="entry name" value="WW"/>
    <property type="match status" value="1"/>
</dbReference>
<feature type="region of interest" description="Disordered" evidence="4">
    <location>
        <begin position="238"/>
        <end position="392"/>
    </location>
</feature>
<feature type="compositionally biased region" description="Low complexity" evidence="4">
    <location>
        <begin position="438"/>
        <end position="462"/>
    </location>
</feature>
<dbReference type="GO" id="GO:0000993">
    <property type="term" value="F:RNA polymerase II complex binding"/>
    <property type="evidence" value="ECO:0007669"/>
    <property type="project" value="TreeGrafter"/>
</dbReference>
<dbReference type="CDD" id="cd00201">
    <property type="entry name" value="WW"/>
    <property type="match status" value="1"/>
</dbReference>
<dbReference type="PANTHER" id="PTHR15911">
    <property type="entry name" value="WW DOMAIN-CONTAINING ADAPTER PROTEIN WITH COILED-COIL"/>
    <property type="match status" value="1"/>
</dbReference>
<evidence type="ECO:0000313" key="7">
    <source>
        <dbReference type="Proteomes" id="UP000838412"/>
    </source>
</evidence>